<keyword evidence="4" id="KW-1185">Reference proteome</keyword>
<evidence type="ECO:0000313" key="3">
    <source>
        <dbReference type="EMBL" id="ACZ31691.1"/>
    </source>
</evidence>
<dbReference type="RefSeq" id="WP_012879433.1">
    <property type="nucleotide sequence ID" value="NC_013530.1"/>
</dbReference>
<evidence type="ECO:0000256" key="1">
    <source>
        <dbReference type="SAM" id="MobiDB-lite"/>
    </source>
</evidence>
<keyword evidence="2" id="KW-0812">Transmembrane</keyword>
<dbReference type="eggNOG" id="COG4709">
    <property type="taxonomic scope" value="Bacteria"/>
</dbReference>
<dbReference type="Proteomes" id="UP000002255">
    <property type="component" value="Chromosome"/>
</dbReference>
<protein>
    <submittedName>
        <fullName evidence="3">Uncharacterized protein</fullName>
    </submittedName>
</protein>
<gene>
    <name evidence="3" type="ordered locus">Xcel_2677</name>
</gene>
<evidence type="ECO:0000256" key="2">
    <source>
        <dbReference type="SAM" id="Phobius"/>
    </source>
</evidence>
<dbReference type="KEGG" id="xce:Xcel_2677"/>
<sequence length="449" mass="48516">MTTMLDAHVRGYAQAVRLHLAHLGPDLVEDLTSGLEADLAEAVADRTPVLSDGPDDVALDLSKLFGPPARYADELRTAAGLPAPVAARRRGRLRTAVRARVSRLRQGWSSAWAPLTTSPGWHRLREALADLVPVWWVARGWVIGSWFAAAFTGRGFTLVPVETSSLVVVVVATAVSIQWGRGRWLPWAWMPRFVTVASVAAVLLALPLVDATQRSIRNGDGSDWSRGYQAAVAEGRATGSAGTPVAWDAASPSGMDGVWVDGQQVSNLFAYDADGDPLRGVQLFDDRGRAVRTVAPGQEWQPWAVPDVDGQWFFRPSLATDGRSRWNVFPLQALPETDLATDDETGEPKPAVGARPQDMPWPFLKAPTSVRQGVPTPAPSERAPEPEESESQEPESQEPEGQESEQPEPKQSEAPTPDPEDAPEKAEPGQDVQTRHEPKPTSLTSADGA</sequence>
<dbReference type="EMBL" id="CP001821">
    <property type="protein sequence ID" value="ACZ31691.1"/>
    <property type="molecule type" value="Genomic_DNA"/>
</dbReference>
<dbReference type="AlphaFoldDB" id="D1BXQ0"/>
<feature type="region of interest" description="Disordered" evidence="1">
    <location>
        <begin position="336"/>
        <end position="449"/>
    </location>
</feature>
<feature type="compositionally biased region" description="Basic and acidic residues" evidence="1">
    <location>
        <begin position="422"/>
        <end position="439"/>
    </location>
</feature>
<feature type="transmembrane region" description="Helical" evidence="2">
    <location>
        <begin position="189"/>
        <end position="209"/>
    </location>
</feature>
<proteinExistence type="predicted"/>
<evidence type="ECO:0000313" key="4">
    <source>
        <dbReference type="Proteomes" id="UP000002255"/>
    </source>
</evidence>
<dbReference type="OrthoDB" id="5185521at2"/>
<organism evidence="3 4">
    <name type="scientific">Xylanimonas cellulosilytica (strain DSM 15894 / JCM 12276 / CECT 5975 / KCTC 9989 / LMG 20990 / NBRC 107835 / XIL07)</name>
    <dbReference type="NCBI Taxonomy" id="446471"/>
    <lineage>
        <taxon>Bacteria</taxon>
        <taxon>Bacillati</taxon>
        <taxon>Actinomycetota</taxon>
        <taxon>Actinomycetes</taxon>
        <taxon>Micrococcales</taxon>
        <taxon>Promicromonosporaceae</taxon>
        <taxon>Xylanimonas</taxon>
    </lineage>
</organism>
<reference evidence="4" key="1">
    <citation type="submission" date="2009-11" db="EMBL/GenBank/DDBJ databases">
        <title>The complete chromosome of Xylanimonas cellulosilytica DSM 15894.</title>
        <authorList>
            <consortium name="US DOE Joint Genome Institute (JGI-PGF)"/>
            <person name="Lucas S."/>
            <person name="Copeland A."/>
            <person name="Lapidus A."/>
            <person name="Glavina del Rio T."/>
            <person name="Dalin E."/>
            <person name="Tice H."/>
            <person name="Bruce D."/>
            <person name="Goodwin L."/>
            <person name="Pitluck S."/>
            <person name="Kyrpides N."/>
            <person name="Mavromatis K."/>
            <person name="Ivanova N."/>
            <person name="Mikhailova N."/>
            <person name="Foster B."/>
            <person name="Clum A."/>
            <person name="Brettin T."/>
            <person name="Detter J.C."/>
            <person name="Han C."/>
            <person name="Larimer F."/>
            <person name="Land M."/>
            <person name="Hauser L."/>
            <person name="Markowitz V."/>
            <person name="Cheng J.F."/>
            <person name="Hugenholtz P."/>
            <person name="Woyke T."/>
            <person name="Wu D."/>
            <person name="Gehrich-Schroeter G."/>
            <person name="Schneider S."/>
            <person name="Pukall S.R."/>
            <person name="Klenk H.P."/>
            <person name="Eisen J.A."/>
        </authorList>
    </citation>
    <scope>NUCLEOTIDE SEQUENCE [LARGE SCALE GENOMIC DNA]</scope>
    <source>
        <strain evidence="4">DSM 15894 / CECT 5975 / LMG 20990 / XIL07</strain>
    </source>
</reference>
<feature type="compositionally biased region" description="Acidic residues" evidence="1">
    <location>
        <begin position="386"/>
        <end position="406"/>
    </location>
</feature>
<dbReference type="HOGENOM" id="CLU_057658_0_0_11"/>
<dbReference type="STRING" id="446471.Xcel_2677"/>
<keyword evidence="2" id="KW-0472">Membrane</keyword>
<accession>D1BXQ0</accession>
<keyword evidence="2" id="KW-1133">Transmembrane helix</keyword>
<reference evidence="3 4" key="2">
    <citation type="journal article" date="2010" name="Stand. Genomic Sci.">
        <title>Complete genome sequence of Xylanimonas cellulosilytica type strain (XIL07).</title>
        <authorList>
            <person name="Foster B."/>
            <person name="Pukall R."/>
            <person name="Abt B."/>
            <person name="Nolan M."/>
            <person name="Glavina Del Rio T."/>
            <person name="Chen F."/>
            <person name="Lucas S."/>
            <person name="Tice H."/>
            <person name="Pitluck S."/>
            <person name="Cheng J.-F."/>
            <person name="Chertkov O."/>
            <person name="Brettin T."/>
            <person name="Han C."/>
            <person name="Detter J.C."/>
            <person name="Bruce D."/>
            <person name="Goodwin L."/>
            <person name="Ivanova N."/>
            <person name="Mavromatis K."/>
            <person name="Pati A."/>
            <person name="Mikhailova N."/>
            <person name="Chen A."/>
            <person name="Palaniappan K."/>
            <person name="Land M."/>
            <person name="Hauser L."/>
            <person name="Chang Y.-J."/>
            <person name="Jeffries C.D."/>
            <person name="Chain P."/>
            <person name="Rohde M."/>
            <person name="Goeker M."/>
            <person name="Bristow J."/>
            <person name="Eisen J.A."/>
            <person name="Markowitz V."/>
            <person name="Hugenholtz P."/>
            <person name="Kyrpides N.C."/>
            <person name="Klenk H.-P."/>
            <person name="Lapidus A."/>
        </authorList>
    </citation>
    <scope>NUCLEOTIDE SEQUENCE [LARGE SCALE GENOMIC DNA]</scope>
    <source>
        <strain evidence="4">DSM 15894 / CECT 5975 / LMG 20990 / XIL07</strain>
    </source>
</reference>
<feature type="transmembrane region" description="Helical" evidence="2">
    <location>
        <begin position="157"/>
        <end position="177"/>
    </location>
</feature>
<name>D1BXQ0_XYLCX</name>